<feature type="compositionally biased region" description="Polar residues" evidence="1">
    <location>
        <begin position="558"/>
        <end position="572"/>
    </location>
</feature>
<feature type="compositionally biased region" description="Basic and acidic residues" evidence="1">
    <location>
        <begin position="1"/>
        <end position="34"/>
    </location>
</feature>
<comment type="caution">
    <text evidence="2">The sequence shown here is derived from an EMBL/GenBank/DDBJ whole genome shotgun (WGS) entry which is preliminary data.</text>
</comment>
<sequence>MDTETTDVHRVAVPESIERTTVEDNANKKSKVTDHSNYSEIGHSEKQADSTVQKRKADRPVETKTTECGTREDDEGSKSKRLRAWRHKQETRMFRKRFTVPRFASKEDSRRRAVPVYCASNEESDMPQRRTVPRKINQEQIKIDRRLAWERVKELLDDDEEEEEEQGAATKSDPTAVSSTAATTSASSFKIPTAGAVTSAGTITTTTTQSLITPAPATGDPQRTAVTCASWTNPTVQANAIATQSQASAVPSLPSQQVAGSILSNILRSSTNVPSTLTGGLPASTANQGQSGINTTCTSGTPIQSQANVPLTSTVSTSQGPAGFQFSSSSSSFGTSPFTKPAPTKQLTSLSDLVHKNTPPSGGGTDISSAQKAGFNFTAISSSAVTGSSSNTTAAGQGGFNFTAPSGTQNAFSLGQNTVQNAPVTNSFNSPSTFVLGASTSQKPATLGSNNLTAPSQNLFGSLAKPVQTSSVSSASSSPGVFGQSANTPQSSFGSATQNKVTFGVTNMQAASGQRGQSPFGGSPFNASGFGAKPAQNAAVSKGSTQSPFAQGTFGVQPGQNASQSAFGNNPTQNAFGAQQNQNATPSVFGGPTANSAFSAGVKTNPTTPQGGFGAQKPFGAQKSTTQGVFGSQATQNAFGSQPNQTATQSALGTQPTQNAFGVQLNQQATQSAFGAPANQKAFDASKSSPFSFGANTAQNATNSSFGGAGFGNKAGTPSTFGAAPSQNASAPSGGFNFGATGSNSTPGGFNFSTTSNKTAGFQFGGASGGGGGTFAQFGQTTAQPATAPATPAPSGGFNFGTPGSGGMPGSPFVSPAGAPAFGVAPSTPQQGAGSMLTAKSRARLAARRRGKK</sequence>
<evidence type="ECO:0000313" key="3">
    <source>
        <dbReference type="Proteomes" id="UP001163046"/>
    </source>
</evidence>
<feature type="region of interest" description="Disordered" evidence="1">
    <location>
        <begin position="470"/>
        <end position="495"/>
    </location>
</feature>
<evidence type="ECO:0000313" key="2">
    <source>
        <dbReference type="EMBL" id="KAJ7393436.1"/>
    </source>
</evidence>
<gene>
    <name evidence="2" type="ORF">OS493_006410</name>
</gene>
<feature type="compositionally biased region" description="Basic and acidic residues" evidence="1">
    <location>
        <begin position="58"/>
        <end position="71"/>
    </location>
</feature>
<organism evidence="2 3">
    <name type="scientific">Desmophyllum pertusum</name>
    <dbReference type="NCBI Taxonomy" id="174260"/>
    <lineage>
        <taxon>Eukaryota</taxon>
        <taxon>Metazoa</taxon>
        <taxon>Cnidaria</taxon>
        <taxon>Anthozoa</taxon>
        <taxon>Hexacorallia</taxon>
        <taxon>Scleractinia</taxon>
        <taxon>Caryophylliina</taxon>
        <taxon>Caryophylliidae</taxon>
        <taxon>Desmophyllum</taxon>
    </lineage>
</organism>
<feature type="compositionally biased region" description="Low complexity" evidence="1">
    <location>
        <begin position="318"/>
        <end position="339"/>
    </location>
</feature>
<feature type="region of interest" description="Disordered" evidence="1">
    <location>
        <begin position="1"/>
        <end position="88"/>
    </location>
</feature>
<feature type="compositionally biased region" description="Polar residues" evidence="1">
    <location>
        <begin position="718"/>
        <end position="731"/>
    </location>
</feature>
<protein>
    <submittedName>
        <fullName evidence="2">Uncharacterized protein</fullName>
    </submittedName>
</protein>
<keyword evidence="3" id="KW-1185">Reference proteome</keyword>
<evidence type="ECO:0000256" key="1">
    <source>
        <dbReference type="SAM" id="MobiDB-lite"/>
    </source>
</evidence>
<feature type="compositionally biased region" description="Polar residues" evidence="1">
    <location>
        <begin position="484"/>
        <end position="495"/>
    </location>
</feature>
<feature type="compositionally biased region" description="Low complexity" evidence="1">
    <location>
        <begin position="775"/>
        <end position="802"/>
    </location>
</feature>
<feature type="region of interest" description="Disordered" evidence="1">
    <location>
        <begin position="718"/>
        <end position="742"/>
    </location>
</feature>
<feature type="region of interest" description="Disordered" evidence="1">
    <location>
        <begin position="536"/>
        <end position="628"/>
    </location>
</feature>
<name>A0A9X0A4T8_9CNID</name>
<feature type="compositionally biased region" description="Low complexity" evidence="1">
    <location>
        <begin position="573"/>
        <end position="584"/>
    </location>
</feature>
<feature type="region of interest" description="Disordered" evidence="1">
    <location>
        <begin position="157"/>
        <end position="186"/>
    </location>
</feature>
<accession>A0A9X0A4T8</accession>
<dbReference type="Proteomes" id="UP001163046">
    <property type="component" value="Unassembled WGS sequence"/>
</dbReference>
<feature type="compositionally biased region" description="Polar residues" evidence="1">
    <location>
        <begin position="538"/>
        <end position="550"/>
    </location>
</feature>
<feature type="compositionally biased region" description="Polar residues" evidence="1">
    <location>
        <begin position="593"/>
        <end position="610"/>
    </location>
</feature>
<proteinExistence type="predicted"/>
<dbReference type="EMBL" id="MU825398">
    <property type="protein sequence ID" value="KAJ7393436.1"/>
    <property type="molecule type" value="Genomic_DNA"/>
</dbReference>
<feature type="compositionally biased region" description="Polar residues" evidence="1">
    <location>
        <begin position="281"/>
        <end position="317"/>
    </location>
</feature>
<feature type="compositionally biased region" description="Basic residues" evidence="1">
    <location>
        <begin position="841"/>
        <end position="853"/>
    </location>
</feature>
<feature type="region of interest" description="Disordered" evidence="1">
    <location>
        <begin position="281"/>
        <end position="344"/>
    </location>
</feature>
<reference evidence="2" key="1">
    <citation type="submission" date="2023-01" db="EMBL/GenBank/DDBJ databases">
        <title>Genome assembly of the deep-sea coral Lophelia pertusa.</title>
        <authorList>
            <person name="Herrera S."/>
            <person name="Cordes E."/>
        </authorList>
    </citation>
    <scope>NUCLEOTIDE SEQUENCE</scope>
    <source>
        <strain evidence="2">USNM1676648</strain>
        <tissue evidence="2">Polyp</tissue>
    </source>
</reference>
<feature type="region of interest" description="Disordered" evidence="1">
    <location>
        <begin position="773"/>
        <end position="853"/>
    </location>
</feature>
<dbReference type="OrthoDB" id="5981061at2759"/>
<feature type="compositionally biased region" description="Low complexity" evidence="1">
    <location>
        <begin position="175"/>
        <end position="186"/>
    </location>
</feature>
<feature type="compositionally biased region" description="Acidic residues" evidence="1">
    <location>
        <begin position="157"/>
        <end position="166"/>
    </location>
</feature>
<dbReference type="AlphaFoldDB" id="A0A9X0A4T8"/>